<comment type="caution">
    <text evidence="1">The sequence shown here is derived from an EMBL/GenBank/DDBJ whole genome shotgun (WGS) entry which is preliminary data.</text>
</comment>
<protein>
    <submittedName>
        <fullName evidence="1">Uncharacterized protein</fullName>
    </submittedName>
</protein>
<dbReference type="EMBL" id="BKCJ011204850">
    <property type="protein sequence ID" value="GFD03410.1"/>
    <property type="molecule type" value="Genomic_DNA"/>
</dbReference>
<organism evidence="1">
    <name type="scientific">Tanacetum cinerariifolium</name>
    <name type="common">Dalmatian daisy</name>
    <name type="synonym">Chrysanthemum cinerariifolium</name>
    <dbReference type="NCBI Taxonomy" id="118510"/>
    <lineage>
        <taxon>Eukaryota</taxon>
        <taxon>Viridiplantae</taxon>
        <taxon>Streptophyta</taxon>
        <taxon>Embryophyta</taxon>
        <taxon>Tracheophyta</taxon>
        <taxon>Spermatophyta</taxon>
        <taxon>Magnoliopsida</taxon>
        <taxon>eudicotyledons</taxon>
        <taxon>Gunneridae</taxon>
        <taxon>Pentapetalae</taxon>
        <taxon>asterids</taxon>
        <taxon>campanulids</taxon>
        <taxon>Asterales</taxon>
        <taxon>Asteraceae</taxon>
        <taxon>Asteroideae</taxon>
        <taxon>Anthemideae</taxon>
        <taxon>Anthemidinae</taxon>
        <taxon>Tanacetum</taxon>
    </lineage>
</organism>
<evidence type="ECO:0000313" key="1">
    <source>
        <dbReference type="EMBL" id="GFD03410.1"/>
    </source>
</evidence>
<feature type="non-terminal residue" evidence="1">
    <location>
        <position position="116"/>
    </location>
</feature>
<gene>
    <name evidence="1" type="ORF">Tci_875379</name>
</gene>
<proteinExistence type="predicted"/>
<accession>A0A699T0M3</accession>
<name>A0A699T0M3_TANCI</name>
<sequence length="116" mass="13495">MDDQILPHHNWGPVGKSNYVLDVLRSQRNPIFKVVVAILKNTNFFRAFTTSSTILSIYIQQFWDTMQYYSTTGIYSYQLDEQWFNLHKDILRDALQITPINDNDPFVAPPLSNAVI</sequence>
<reference evidence="1" key="1">
    <citation type="journal article" date="2019" name="Sci. Rep.">
        <title>Draft genome of Tanacetum cinerariifolium, the natural source of mosquito coil.</title>
        <authorList>
            <person name="Yamashiro T."/>
            <person name="Shiraishi A."/>
            <person name="Satake H."/>
            <person name="Nakayama K."/>
        </authorList>
    </citation>
    <scope>NUCLEOTIDE SEQUENCE</scope>
</reference>
<dbReference type="AlphaFoldDB" id="A0A699T0M3"/>